<dbReference type="InterPro" id="IPR051011">
    <property type="entry name" value="Metal_resp_trans_reg"/>
</dbReference>
<dbReference type="PANTHER" id="PTHR43132">
    <property type="entry name" value="ARSENICAL RESISTANCE OPERON REPRESSOR ARSR-RELATED"/>
    <property type="match status" value="1"/>
</dbReference>
<keyword evidence="6" id="KW-1185">Reference proteome</keyword>
<dbReference type="GO" id="GO:0003677">
    <property type="term" value="F:DNA binding"/>
    <property type="evidence" value="ECO:0007669"/>
    <property type="project" value="UniProtKB-KW"/>
</dbReference>
<dbReference type="PANTHER" id="PTHR43132:SF2">
    <property type="entry name" value="ARSENICAL RESISTANCE OPERON REPRESSOR ARSR-RELATED"/>
    <property type="match status" value="1"/>
</dbReference>
<dbReference type="RefSeq" id="WP_194116370.1">
    <property type="nucleotide sequence ID" value="NZ_JADFUA010000005.1"/>
</dbReference>
<dbReference type="InterPro" id="IPR011991">
    <property type="entry name" value="ArsR-like_HTH"/>
</dbReference>
<evidence type="ECO:0000256" key="1">
    <source>
        <dbReference type="ARBA" id="ARBA00023015"/>
    </source>
</evidence>
<dbReference type="PROSITE" id="PS50987">
    <property type="entry name" value="HTH_ARSR_2"/>
    <property type="match status" value="1"/>
</dbReference>
<protein>
    <submittedName>
        <fullName evidence="5">Helix-turn-helix transcriptional regulator</fullName>
    </submittedName>
</protein>
<name>A0A8J7FIC9_9NEIS</name>
<evidence type="ECO:0000313" key="5">
    <source>
        <dbReference type="EMBL" id="MBE9609850.1"/>
    </source>
</evidence>
<dbReference type="Gene3D" id="1.10.10.10">
    <property type="entry name" value="Winged helix-like DNA-binding domain superfamily/Winged helix DNA-binding domain"/>
    <property type="match status" value="1"/>
</dbReference>
<dbReference type="GO" id="GO:0003700">
    <property type="term" value="F:DNA-binding transcription factor activity"/>
    <property type="evidence" value="ECO:0007669"/>
    <property type="project" value="InterPro"/>
</dbReference>
<dbReference type="PRINTS" id="PR00778">
    <property type="entry name" value="HTHARSR"/>
</dbReference>
<dbReference type="InterPro" id="IPR036388">
    <property type="entry name" value="WH-like_DNA-bd_sf"/>
</dbReference>
<evidence type="ECO:0000256" key="3">
    <source>
        <dbReference type="ARBA" id="ARBA00023163"/>
    </source>
</evidence>
<gene>
    <name evidence="5" type="ORF">INR99_10865</name>
</gene>
<dbReference type="Pfam" id="PF12840">
    <property type="entry name" value="HTH_20"/>
    <property type="match status" value="1"/>
</dbReference>
<dbReference type="SUPFAM" id="SSF46785">
    <property type="entry name" value="Winged helix' DNA-binding domain"/>
    <property type="match status" value="1"/>
</dbReference>
<dbReference type="CDD" id="cd00090">
    <property type="entry name" value="HTH_ARSR"/>
    <property type="match status" value="1"/>
</dbReference>
<dbReference type="InterPro" id="IPR036390">
    <property type="entry name" value="WH_DNA-bd_sf"/>
</dbReference>
<comment type="caution">
    <text evidence="5">The sequence shown here is derived from an EMBL/GenBank/DDBJ whole genome shotgun (WGS) entry which is preliminary data.</text>
</comment>
<dbReference type="InterPro" id="IPR001845">
    <property type="entry name" value="HTH_ArsR_DNA-bd_dom"/>
</dbReference>
<dbReference type="Proteomes" id="UP000604481">
    <property type="component" value="Unassembled WGS sequence"/>
</dbReference>
<proteinExistence type="predicted"/>
<keyword evidence="1" id="KW-0805">Transcription regulation</keyword>
<evidence type="ECO:0000256" key="2">
    <source>
        <dbReference type="ARBA" id="ARBA00023125"/>
    </source>
</evidence>
<dbReference type="NCBIfam" id="NF033788">
    <property type="entry name" value="HTH_metalloreg"/>
    <property type="match status" value="1"/>
</dbReference>
<evidence type="ECO:0000259" key="4">
    <source>
        <dbReference type="PROSITE" id="PS50987"/>
    </source>
</evidence>
<reference evidence="5 6" key="1">
    <citation type="submission" date="2020-10" db="EMBL/GenBank/DDBJ databases">
        <title>The genome sequence of Chitinilyticum litopenaei 4Y14.</title>
        <authorList>
            <person name="Liu Y."/>
        </authorList>
    </citation>
    <scope>NUCLEOTIDE SEQUENCE [LARGE SCALE GENOMIC DNA]</scope>
    <source>
        <strain evidence="5 6">4Y14</strain>
    </source>
</reference>
<dbReference type="EMBL" id="JADFUA010000005">
    <property type="protein sequence ID" value="MBE9609850.1"/>
    <property type="molecule type" value="Genomic_DNA"/>
</dbReference>
<keyword evidence="2" id="KW-0238">DNA-binding</keyword>
<keyword evidence="3" id="KW-0804">Transcription</keyword>
<sequence>METKAATTLLAALAQETRLTIYRLLVAAGPSGLPAGQIAEQLQLAAATASFHLKELSQAGLLAARQEGRFIFYSANYAQMNALLAFLTENCCGGTPCGSDVPCC</sequence>
<evidence type="ECO:0000313" key="6">
    <source>
        <dbReference type="Proteomes" id="UP000604481"/>
    </source>
</evidence>
<dbReference type="AlphaFoldDB" id="A0A8J7FIC9"/>
<dbReference type="SMART" id="SM00418">
    <property type="entry name" value="HTH_ARSR"/>
    <property type="match status" value="1"/>
</dbReference>
<accession>A0A8J7FIC9</accession>
<organism evidence="5 6">
    <name type="scientific">Chitinilyticum piscinae</name>
    <dbReference type="NCBI Taxonomy" id="2866724"/>
    <lineage>
        <taxon>Bacteria</taxon>
        <taxon>Pseudomonadati</taxon>
        <taxon>Pseudomonadota</taxon>
        <taxon>Betaproteobacteria</taxon>
        <taxon>Neisseriales</taxon>
        <taxon>Chitinibacteraceae</taxon>
        <taxon>Chitinilyticum</taxon>
    </lineage>
</organism>
<feature type="domain" description="HTH arsR-type" evidence="4">
    <location>
        <begin position="1"/>
        <end position="95"/>
    </location>
</feature>